<gene>
    <name evidence="1" type="ORF">QTN89_17040</name>
</gene>
<dbReference type="EMBL" id="JASZZN010000012">
    <property type="protein sequence ID" value="MDM4017154.1"/>
    <property type="molecule type" value="Genomic_DNA"/>
</dbReference>
<evidence type="ECO:0000313" key="2">
    <source>
        <dbReference type="Proteomes" id="UP001239462"/>
    </source>
</evidence>
<dbReference type="Proteomes" id="UP001239462">
    <property type="component" value="Unassembled WGS sequence"/>
</dbReference>
<name>A0ABT7PKY0_9BACT</name>
<evidence type="ECO:0008006" key="3">
    <source>
        <dbReference type="Google" id="ProtNLM"/>
    </source>
</evidence>
<sequence>MGSNSLESFPAGCTRIRPFLGAADFELSRSFYRELGFVERTISDQMSAFHSQSVWFYLQRYYVKDWVDNTMVFLEVDDVARRRSEIVALGIVDRFPSVRLSEIQENDWGREFFLHDPSGNLWHIGSFKVG</sequence>
<comment type="caution">
    <text evidence="1">The sequence shown here is derived from an EMBL/GenBank/DDBJ whole genome shotgun (WGS) entry which is preliminary data.</text>
</comment>
<keyword evidence="2" id="KW-1185">Reference proteome</keyword>
<accession>A0ABT7PKY0</accession>
<evidence type="ECO:0000313" key="1">
    <source>
        <dbReference type="EMBL" id="MDM4017154.1"/>
    </source>
</evidence>
<dbReference type="RefSeq" id="WP_149499745.1">
    <property type="nucleotide sequence ID" value="NZ_JAJMQV010000083.1"/>
</dbReference>
<protein>
    <recommendedName>
        <fullName evidence="3">Glyoxalase</fullName>
    </recommendedName>
</protein>
<organism evidence="1 2">
    <name type="scientific">Roseiconus lacunae</name>
    <dbReference type="NCBI Taxonomy" id="2605694"/>
    <lineage>
        <taxon>Bacteria</taxon>
        <taxon>Pseudomonadati</taxon>
        <taxon>Planctomycetota</taxon>
        <taxon>Planctomycetia</taxon>
        <taxon>Pirellulales</taxon>
        <taxon>Pirellulaceae</taxon>
        <taxon>Roseiconus</taxon>
    </lineage>
</organism>
<dbReference type="Gene3D" id="3.10.180.10">
    <property type="entry name" value="2,3-Dihydroxybiphenyl 1,2-Dioxygenase, domain 1"/>
    <property type="match status" value="1"/>
</dbReference>
<dbReference type="InterPro" id="IPR029068">
    <property type="entry name" value="Glyas_Bleomycin-R_OHBP_Dase"/>
</dbReference>
<dbReference type="SUPFAM" id="SSF54593">
    <property type="entry name" value="Glyoxalase/Bleomycin resistance protein/Dihydroxybiphenyl dioxygenase"/>
    <property type="match status" value="1"/>
</dbReference>
<reference evidence="1 2" key="1">
    <citation type="submission" date="2023-06" db="EMBL/GenBank/DDBJ databases">
        <title>Roseiconus lacunae JC819 isolated from Gulf of Mannar region, Tamil Nadu.</title>
        <authorList>
            <person name="Pk S."/>
            <person name="Ch S."/>
            <person name="Ch V.R."/>
        </authorList>
    </citation>
    <scope>NUCLEOTIDE SEQUENCE [LARGE SCALE GENOMIC DNA]</scope>
    <source>
        <strain evidence="1 2">JC819</strain>
    </source>
</reference>
<proteinExistence type="predicted"/>